<dbReference type="RefSeq" id="WP_089542523.1">
    <property type="nucleotide sequence ID" value="NZ_JAQEAK010000041.1"/>
</dbReference>
<gene>
    <name evidence="2" type="ORF">CFT61_00380</name>
</gene>
<dbReference type="AlphaFoldDB" id="A0AA91YYD1"/>
<proteinExistence type="predicted"/>
<evidence type="ECO:0000313" key="2">
    <source>
        <dbReference type="EMBL" id="OXL45252.1"/>
    </source>
</evidence>
<comment type="caution">
    <text evidence="2">The sequence shown here is derived from an EMBL/GenBank/DDBJ whole genome shotgun (WGS) entry which is preliminary data.</text>
</comment>
<sequence length="157" mass="18540">MVDVIKIASYISQRYEYQYGARIDEMKLQILLYFMQRESIVRTESPLFESIFYAHSFGPYLPEVHAAYVSDSLHDILPSSFLEEYRPVFDSVFELLSTKKTRSLCNLVHGEDSWKHAMMKGEGTPMDIQDIKKDATRFRIRRFLLSNLEQFHKPIYV</sequence>
<accession>A0AA91YYD1</accession>
<dbReference type="InterPro" id="IPR025272">
    <property type="entry name" value="SocA_Panacea"/>
</dbReference>
<dbReference type="EMBL" id="NMPZ01000001">
    <property type="protein sequence ID" value="OXL45252.1"/>
    <property type="molecule type" value="Genomic_DNA"/>
</dbReference>
<dbReference type="Proteomes" id="UP000215155">
    <property type="component" value="Unassembled WGS sequence"/>
</dbReference>
<organism evidence="2 3">
    <name type="scientific">Segatella copri</name>
    <dbReference type="NCBI Taxonomy" id="165179"/>
    <lineage>
        <taxon>Bacteria</taxon>
        <taxon>Pseudomonadati</taxon>
        <taxon>Bacteroidota</taxon>
        <taxon>Bacteroidia</taxon>
        <taxon>Bacteroidales</taxon>
        <taxon>Prevotellaceae</taxon>
        <taxon>Segatella</taxon>
    </lineage>
</organism>
<name>A0AA91YYD1_9BACT</name>
<dbReference type="Pfam" id="PF13274">
    <property type="entry name" value="SocA_Panacea"/>
    <property type="match status" value="1"/>
</dbReference>
<evidence type="ECO:0000313" key="3">
    <source>
        <dbReference type="Proteomes" id="UP000215155"/>
    </source>
</evidence>
<reference evidence="2 3" key="1">
    <citation type="submission" date="2017-07" db="EMBL/GenBank/DDBJ databases">
        <title>Draft genome sequence of Prevotella copri isolated from the gut of healthy adult Indian.</title>
        <authorList>
            <person name="Das B."/>
            <person name="Bag S."/>
            <person name="Ghosh T.S."/>
        </authorList>
    </citation>
    <scope>NUCLEOTIDE SEQUENCE [LARGE SCALE GENOMIC DNA]</scope>
    <source>
        <strain evidence="2 3">Indica</strain>
    </source>
</reference>
<evidence type="ECO:0000259" key="1">
    <source>
        <dbReference type="Pfam" id="PF13274"/>
    </source>
</evidence>
<feature type="domain" description="Antitoxin SocA-like Panacea" evidence="1">
    <location>
        <begin position="31"/>
        <end position="115"/>
    </location>
</feature>
<protein>
    <recommendedName>
        <fullName evidence="1">Antitoxin SocA-like Panacea domain-containing protein</fullName>
    </recommendedName>
</protein>